<dbReference type="AlphaFoldDB" id="A0A6C0JIQ4"/>
<reference evidence="1" key="1">
    <citation type="journal article" date="2020" name="Nature">
        <title>Giant virus diversity and host interactions through global metagenomics.</title>
        <authorList>
            <person name="Schulz F."/>
            <person name="Roux S."/>
            <person name="Paez-Espino D."/>
            <person name="Jungbluth S."/>
            <person name="Walsh D.A."/>
            <person name="Denef V.J."/>
            <person name="McMahon K.D."/>
            <person name="Konstantinidis K.T."/>
            <person name="Eloe-Fadrosh E.A."/>
            <person name="Kyrpides N.C."/>
            <person name="Woyke T."/>
        </authorList>
    </citation>
    <scope>NUCLEOTIDE SEQUENCE</scope>
    <source>
        <strain evidence="1">GVMAG-M-3300027736-24</strain>
    </source>
</reference>
<organism evidence="1">
    <name type="scientific">viral metagenome</name>
    <dbReference type="NCBI Taxonomy" id="1070528"/>
    <lineage>
        <taxon>unclassified sequences</taxon>
        <taxon>metagenomes</taxon>
        <taxon>organismal metagenomes</taxon>
    </lineage>
</organism>
<proteinExistence type="predicted"/>
<name>A0A6C0JIQ4_9ZZZZ</name>
<dbReference type="EMBL" id="MN740417">
    <property type="protein sequence ID" value="QHU05562.1"/>
    <property type="molecule type" value="Genomic_DNA"/>
</dbReference>
<accession>A0A6C0JIQ4</accession>
<sequence>MTSSYFLPLNVLQLISEYSKPFTRPNWRKSKPIISGYDLMMCVSNPKSKLHYRILNNITKTDWYIEWYKIQDYIKYYGIDNYCQYHNKKYDDIIRIKGIQFAQNFYEI</sequence>
<protein>
    <submittedName>
        <fullName evidence="1">Uncharacterized protein</fullName>
    </submittedName>
</protein>
<evidence type="ECO:0000313" key="1">
    <source>
        <dbReference type="EMBL" id="QHU05562.1"/>
    </source>
</evidence>